<feature type="transmembrane region" description="Helical" evidence="7">
    <location>
        <begin position="144"/>
        <end position="164"/>
    </location>
</feature>
<dbReference type="EMBL" id="JBHSEP010000017">
    <property type="protein sequence ID" value="MFC4600514.1"/>
    <property type="molecule type" value="Genomic_DNA"/>
</dbReference>
<feature type="domain" description="ABC transmembrane type-1" evidence="8">
    <location>
        <begin position="73"/>
        <end position="264"/>
    </location>
</feature>
<feature type="transmembrane region" description="Helical" evidence="7">
    <location>
        <begin position="72"/>
        <end position="99"/>
    </location>
</feature>
<evidence type="ECO:0000313" key="10">
    <source>
        <dbReference type="Proteomes" id="UP001596028"/>
    </source>
</evidence>
<dbReference type="Gene3D" id="1.10.3720.10">
    <property type="entry name" value="MetI-like"/>
    <property type="match status" value="1"/>
</dbReference>
<feature type="transmembrane region" description="Helical" evidence="7">
    <location>
        <begin position="12"/>
        <end position="33"/>
    </location>
</feature>
<protein>
    <submittedName>
        <fullName evidence="9">Carbohydrate ABC transporter permease</fullName>
    </submittedName>
</protein>
<evidence type="ECO:0000256" key="2">
    <source>
        <dbReference type="ARBA" id="ARBA00022448"/>
    </source>
</evidence>
<keyword evidence="6 7" id="KW-0472">Membrane</keyword>
<evidence type="ECO:0000256" key="4">
    <source>
        <dbReference type="ARBA" id="ARBA00022692"/>
    </source>
</evidence>
<evidence type="ECO:0000259" key="8">
    <source>
        <dbReference type="PROSITE" id="PS50928"/>
    </source>
</evidence>
<organism evidence="9 10">
    <name type="scientific">Cohnella hongkongensis</name>
    <dbReference type="NCBI Taxonomy" id="178337"/>
    <lineage>
        <taxon>Bacteria</taxon>
        <taxon>Bacillati</taxon>
        <taxon>Bacillota</taxon>
        <taxon>Bacilli</taxon>
        <taxon>Bacillales</taxon>
        <taxon>Paenibacillaceae</taxon>
        <taxon>Cohnella</taxon>
    </lineage>
</organism>
<dbReference type="InterPro" id="IPR035906">
    <property type="entry name" value="MetI-like_sf"/>
</dbReference>
<keyword evidence="2 7" id="KW-0813">Transport</keyword>
<evidence type="ECO:0000256" key="1">
    <source>
        <dbReference type="ARBA" id="ARBA00004651"/>
    </source>
</evidence>
<dbReference type="Pfam" id="PF00528">
    <property type="entry name" value="BPD_transp_1"/>
    <property type="match status" value="1"/>
</dbReference>
<dbReference type="InterPro" id="IPR050901">
    <property type="entry name" value="BP-dep_ABC_trans_perm"/>
</dbReference>
<feature type="transmembrane region" description="Helical" evidence="7">
    <location>
        <begin position="185"/>
        <end position="207"/>
    </location>
</feature>
<dbReference type="PROSITE" id="PS50928">
    <property type="entry name" value="ABC_TM1"/>
    <property type="match status" value="1"/>
</dbReference>
<sequence length="279" mass="30544">MDRSKAKWPRKAATYGLLVLLVLFVLFPLAWVLSTSVKPSSEVFSIPPRWIPSKISLEHYDNVLQHSSIPRYFANSVLVGLGTTLLSLLLGGAAGYGFARYRFKGSQPLSLFMLFSQMLPLTVLMIPIYFILLRLGLLDSIAGLALAHLILTLPVVTWMCRSYFASIPRELEEAAQMDGCSHLKALFVVILPLAAPGIAATGIYAFIMSYNEFVLASILTSSDAARTVPIGLTEFSTMFDVDWGGTMAAATLVSLPPILFFLWLQKYFVQGLGQGAVKG</sequence>
<evidence type="ECO:0000256" key="5">
    <source>
        <dbReference type="ARBA" id="ARBA00022989"/>
    </source>
</evidence>
<name>A0ABV9FH71_9BACL</name>
<evidence type="ECO:0000256" key="7">
    <source>
        <dbReference type="RuleBase" id="RU363032"/>
    </source>
</evidence>
<keyword evidence="10" id="KW-1185">Reference proteome</keyword>
<dbReference type="PANTHER" id="PTHR32243:SF18">
    <property type="entry name" value="INNER MEMBRANE ABC TRANSPORTER PERMEASE PROTEIN YCJP"/>
    <property type="match status" value="1"/>
</dbReference>
<feature type="transmembrane region" description="Helical" evidence="7">
    <location>
        <begin position="243"/>
        <end position="264"/>
    </location>
</feature>
<keyword evidence="4 7" id="KW-0812">Transmembrane</keyword>
<keyword evidence="5 7" id="KW-1133">Transmembrane helix</keyword>
<evidence type="ECO:0000313" key="9">
    <source>
        <dbReference type="EMBL" id="MFC4600514.1"/>
    </source>
</evidence>
<dbReference type="PANTHER" id="PTHR32243">
    <property type="entry name" value="MALTOSE TRANSPORT SYSTEM PERMEASE-RELATED"/>
    <property type="match status" value="1"/>
</dbReference>
<dbReference type="SUPFAM" id="SSF161098">
    <property type="entry name" value="MetI-like"/>
    <property type="match status" value="1"/>
</dbReference>
<dbReference type="CDD" id="cd06261">
    <property type="entry name" value="TM_PBP2"/>
    <property type="match status" value="1"/>
</dbReference>
<reference evidence="10" key="1">
    <citation type="journal article" date="2019" name="Int. J. Syst. Evol. Microbiol.">
        <title>The Global Catalogue of Microorganisms (GCM) 10K type strain sequencing project: providing services to taxonomists for standard genome sequencing and annotation.</title>
        <authorList>
            <consortium name="The Broad Institute Genomics Platform"/>
            <consortium name="The Broad Institute Genome Sequencing Center for Infectious Disease"/>
            <person name="Wu L."/>
            <person name="Ma J."/>
        </authorList>
    </citation>
    <scope>NUCLEOTIDE SEQUENCE [LARGE SCALE GENOMIC DNA]</scope>
    <source>
        <strain evidence="10">CCUG 49571</strain>
    </source>
</reference>
<accession>A0ABV9FH71</accession>
<dbReference type="InterPro" id="IPR000515">
    <property type="entry name" value="MetI-like"/>
</dbReference>
<gene>
    <name evidence="9" type="ORF">ACFO3S_19885</name>
</gene>
<proteinExistence type="inferred from homology"/>
<comment type="similarity">
    <text evidence="7">Belongs to the binding-protein-dependent transport system permease family.</text>
</comment>
<dbReference type="Proteomes" id="UP001596028">
    <property type="component" value="Unassembled WGS sequence"/>
</dbReference>
<dbReference type="RefSeq" id="WP_378099670.1">
    <property type="nucleotide sequence ID" value="NZ_JBHSEP010000017.1"/>
</dbReference>
<comment type="caution">
    <text evidence="9">The sequence shown here is derived from an EMBL/GenBank/DDBJ whole genome shotgun (WGS) entry which is preliminary data.</text>
</comment>
<feature type="transmembrane region" description="Helical" evidence="7">
    <location>
        <begin position="111"/>
        <end position="132"/>
    </location>
</feature>
<evidence type="ECO:0000256" key="3">
    <source>
        <dbReference type="ARBA" id="ARBA00022475"/>
    </source>
</evidence>
<evidence type="ECO:0000256" key="6">
    <source>
        <dbReference type="ARBA" id="ARBA00023136"/>
    </source>
</evidence>
<comment type="subcellular location">
    <subcellularLocation>
        <location evidence="1 7">Cell membrane</location>
        <topology evidence="1 7">Multi-pass membrane protein</topology>
    </subcellularLocation>
</comment>
<keyword evidence="3" id="KW-1003">Cell membrane</keyword>